<dbReference type="EMBL" id="UFYW01000001">
    <property type="protein sequence ID" value="STD83240.1"/>
    <property type="molecule type" value="Genomic_DNA"/>
</dbReference>
<name>A0A376H0R5_ENTGA</name>
<accession>A0A376H0R5</accession>
<dbReference type="RefSeq" id="WP_060813512.1">
    <property type="nucleotide sequence ID" value="NZ_JAJGOJ010000008.1"/>
</dbReference>
<keyword evidence="2" id="KW-1185">Reference proteome</keyword>
<gene>
    <name evidence="1" type="ORF">NCTC12360_01703</name>
</gene>
<sequence>MKKLIELIIPLVLLLGGIFFLKDTLTNNETQTAESRTPDNEPSPRLDLKAVVLRTEDTLEVADQESIYHGEFPYYNMDTTKTYTFSLHFVTSSGEALLDQNKEPLIASKKMKLAAPKGKIVFFLEANDLMQDYLFELEDVMIRAKLASNTN</sequence>
<proteinExistence type="predicted"/>
<reference evidence="1 2" key="1">
    <citation type="submission" date="2018-06" db="EMBL/GenBank/DDBJ databases">
        <authorList>
            <consortium name="Pathogen Informatics"/>
            <person name="Doyle S."/>
        </authorList>
    </citation>
    <scope>NUCLEOTIDE SEQUENCE [LARGE SCALE GENOMIC DNA]</scope>
    <source>
        <strain evidence="1 2">NCTC12360</strain>
    </source>
</reference>
<dbReference type="Proteomes" id="UP000254807">
    <property type="component" value="Unassembled WGS sequence"/>
</dbReference>
<evidence type="ECO:0000313" key="2">
    <source>
        <dbReference type="Proteomes" id="UP000254807"/>
    </source>
</evidence>
<organism evidence="1 2">
    <name type="scientific">Enterococcus gallinarum</name>
    <dbReference type="NCBI Taxonomy" id="1353"/>
    <lineage>
        <taxon>Bacteria</taxon>
        <taxon>Bacillati</taxon>
        <taxon>Bacillota</taxon>
        <taxon>Bacilli</taxon>
        <taxon>Lactobacillales</taxon>
        <taxon>Enterococcaceae</taxon>
        <taxon>Enterococcus</taxon>
    </lineage>
</organism>
<evidence type="ECO:0000313" key="1">
    <source>
        <dbReference type="EMBL" id="STD83240.1"/>
    </source>
</evidence>
<dbReference type="AlphaFoldDB" id="A0A376H0R5"/>
<protein>
    <submittedName>
        <fullName evidence="1">Uncharacterized protein</fullName>
    </submittedName>
</protein>